<evidence type="ECO:0000313" key="6">
    <source>
        <dbReference type="EMBL" id="AQS53749.1"/>
    </source>
</evidence>
<keyword evidence="4" id="KW-0460">Magnesium</keyword>
<evidence type="ECO:0000256" key="5">
    <source>
        <dbReference type="ARBA" id="ARBA00023277"/>
    </source>
</evidence>
<keyword evidence="3 6" id="KW-0378">Hydrolase</keyword>
<dbReference type="PANTHER" id="PTHR31609">
    <property type="entry name" value="YDJC DEACETYLASE FAMILY MEMBER"/>
    <property type="match status" value="1"/>
</dbReference>
<dbReference type="EMBL" id="CP019728">
    <property type="protein sequence ID" value="AQS53749.1"/>
    <property type="molecule type" value="Genomic_DNA"/>
</dbReference>
<dbReference type="Gene3D" id="3.20.20.370">
    <property type="entry name" value="Glycoside hydrolase/deacetylase"/>
    <property type="match status" value="1"/>
</dbReference>
<dbReference type="Proteomes" id="UP000188993">
    <property type="component" value="Chromosome"/>
</dbReference>
<dbReference type="GO" id="GO:0019213">
    <property type="term" value="F:deacetylase activity"/>
    <property type="evidence" value="ECO:0007669"/>
    <property type="project" value="TreeGrafter"/>
</dbReference>
<dbReference type="AlphaFoldDB" id="A0A1S6IQF2"/>
<dbReference type="InterPro" id="IPR011330">
    <property type="entry name" value="Glyco_hydro/deAcase_b/a-brl"/>
</dbReference>
<keyword evidence="7" id="KW-1185">Reference proteome</keyword>
<gene>
    <name evidence="6" type="primary">chbG</name>
    <name evidence="6" type="ORF">BW727_101382</name>
</gene>
<dbReference type="KEGG" id="jda:BW727_101382"/>
<dbReference type="OrthoDB" id="9774177at2"/>
<evidence type="ECO:0000256" key="1">
    <source>
        <dbReference type="ARBA" id="ARBA00001946"/>
    </source>
</evidence>
<dbReference type="EC" id="3.5.1.-" evidence="6"/>
<comment type="cofactor">
    <cofactor evidence="1">
        <name>Mg(2+)</name>
        <dbReference type="ChEBI" id="CHEBI:18420"/>
    </cofactor>
</comment>
<organism evidence="6 7">
    <name type="scientific">Jeotgalibaca dankookensis</name>
    <dbReference type="NCBI Taxonomy" id="708126"/>
    <lineage>
        <taxon>Bacteria</taxon>
        <taxon>Bacillati</taxon>
        <taxon>Bacillota</taxon>
        <taxon>Bacilli</taxon>
        <taxon>Lactobacillales</taxon>
        <taxon>Carnobacteriaceae</taxon>
        <taxon>Jeotgalibaca</taxon>
    </lineage>
</organism>
<dbReference type="PANTHER" id="PTHR31609:SF1">
    <property type="entry name" value="CARBOHYDRATE DEACETYLASE"/>
    <property type="match status" value="1"/>
</dbReference>
<dbReference type="RefSeq" id="WP_062468519.1">
    <property type="nucleotide sequence ID" value="NZ_BBYN01000009.1"/>
</dbReference>
<evidence type="ECO:0000256" key="4">
    <source>
        <dbReference type="ARBA" id="ARBA00022842"/>
    </source>
</evidence>
<dbReference type="SUPFAM" id="SSF88713">
    <property type="entry name" value="Glycoside hydrolase/deacetylase"/>
    <property type="match status" value="1"/>
</dbReference>
<dbReference type="GO" id="GO:0016787">
    <property type="term" value="F:hydrolase activity"/>
    <property type="evidence" value="ECO:0007669"/>
    <property type="project" value="UniProtKB-KW"/>
</dbReference>
<dbReference type="Pfam" id="PF04794">
    <property type="entry name" value="YdjC"/>
    <property type="match status" value="1"/>
</dbReference>
<evidence type="ECO:0000256" key="2">
    <source>
        <dbReference type="ARBA" id="ARBA00022723"/>
    </source>
</evidence>
<protein>
    <submittedName>
        <fullName evidence="6">Chitooligosaccharide deacetylase</fullName>
        <ecNumber evidence="6">3.5.1.-</ecNumber>
    </submittedName>
</protein>
<evidence type="ECO:0000256" key="3">
    <source>
        <dbReference type="ARBA" id="ARBA00022801"/>
    </source>
</evidence>
<dbReference type="STRING" id="708126.BW727_101382"/>
<accession>A0A1S6IQF2</accession>
<reference evidence="6 7" key="1">
    <citation type="journal article" date="2014" name="Int. J. Syst. Evol. Microbiol.">
        <title>Jeotgalibaca dankookensis gen. nov., sp. nov., a member of the family Carnobacteriaceae, isolated from seujeot (Korean traditional food).</title>
        <authorList>
            <person name="Lee D.G."/>
            <person name="Trujillo M.E."/>
            <person name="Kang H."/>
            <person name="Ahn T.Y."/>
        </authorList>
    </citation>
    <scope>NUCLEOTIDE SEQUENCE [LARGE SCALE GENOMIC DNA]</scope>
    <source>
        <strain evidence="6 7">EX-07</strain>
    </source>
</reference>
<name>A0A1S6IQF2_9LACT</name>
<dbReference type="GO" id="GO:0005975">
    <property type="term" value="P:carbohydrate metabolic process"/>
    <property type="evidence" value="ECO:0007669"/>
    <property type="project" value="InterPro"/>
</dbReference>
<proteinExistence type="predicted"/>
<dbReference type="InterPro" id="IPR006879">
    <property type="entry name" value="YdjC-like"/>
</dbReference>
<sequence>MAKYLIVNADNLGICQETNAAIERLAQAGRITSSSLTVVGEGFIDAVKRLEQLKHIGVGLHVELPIDYDKRNLLSEKPQNMYEKSESIRAMKEIAAQFEKGKNHGIAFDHLNSNCDSLEEERRVDCLPVCLHFCATNGLPFRYAIRHQEELFENFLKTDNKPAQKAQYQVARFAQQKDVDMPEQILSYHAPIQELTTYQGLKEYYLHLLKNLPDGVSELYVQPASEKSKFFEDTIEWKKRIWDYQFLMDTDFLKVIQEENIELVTWREAFKK</sequence>
<evidence type="ECO:0000313" key="7">
    <source>
        <dbReference type="Proteomes" id="UP000188993"/>
    </source>
</evidence>
<keyword evidence="5" id="KW-0119">Carbohydrate metabolism</keyword>
<keyword evidence="2" id="KW-0479">Metal-binding</keyword>
<dbReference type="GO" id="GO:0046872">
    <property type="term" value="F:metal ion binding"/>
    <property type="evidence" value="ECO:0007669"/>
    <property type="project" value="UniProtKB-KW"/>
</dbReference>